<evidence type="ECO:0000256" key="2">
    <source>
        <dbReference type="ARBA" id="ARBA00012438"/>
    </source>
</evidence>
<evidence type="ECO:0000256" key="3">
    <source>
        <dbReference type="ARBA" id="ARBA00022679"/>
    </source>
</evidence>
<dbReference type="PRINTS" id="PR00344">
    <property type="entry name" value="BCTRLSENSOR"/>
</dbReference>
<dbReference type="Gene3D" id="3.30.565.10">
    <property type="entry name" value="Histidine kinase-like ATPase, C-terminal domain"/>
    <property type="match status" value="1"/>
</dbReference>
<evidence type="ECO:0000256" key="1">
    <source>
        <dbReference type="ARBA" id="ARBA00000085"/>
    </source>
</evidence>
<dbReference type="EMBL" id="BAABDH010000004">
    <property type="protein sequence ID" value="GAA3920648.1"/>
    <property type="molecule type" value="Genomic_DNA"/>
</dbReference>
<dbReference type="Proteomes" id="UP001499909">
    <property type="component" value="Unassembled WGS sequence"/>
</dbReference>
<accession>A0ABP7MET4</accession>
<evidence type="ECO:0000256" key="4">
    <source>
        <dbReference type="ARBA" id="ARBA00022777"/>
    </source>
</evidence>
<dbReference type="InterPro" id="IPR003594">
    <property type="entry name" value="HATPase_dom"/>
</dbReference>
<dbReference type="PROSITE" id="PS50109">
    <property type="entry name" value="HIS_KIN"/>
    <property type="match status" value="1"/>
</dbReference>
<protein>
    <recommendedName>
        <fullName evidence="2">histidine kinase</fullName>
        <ecNumber evidence="2">2.7.13.3</ecNumber>
    </recommendedName>
</protein>
<dbReference type="PANTHER" id="PTHR42878:SF15">
    <property type="entry name" value="BACTERIOPHYTOCHROME"/>
    <property type="match status" value="1"/>
</dbReference>
<proteinExistence type="predicted"/>
<evidence type="ECO:0000259" key="5">
    <source>
        <dbReference type="PROSITE" id="PS50109"/>
    </source>
</evidence>
<feature type="domain" description="Histidine kinase" evidence="5">
    <location>
        <begin position="1"/>
        <end position="179"/>
    </location>
</feature>
<reference evidence="7" key="1">
    <citation type="journal article" date="2019" name="Int. J. Syst. Evol. Microbiol.">
        <title>The Global Catalogue of Microorganisms (GCM) 10K type strain sequencing project: providing services to taxonomists for standard genome sequencing and annotation.</title>
        <authorList>
            <consortium name="The Broad Institute Genomics Platform"/>
            <consortium name="The Broad Institute Genome Sequencing Center for Infectious Disease"/>
            <person name="Wu L."/>
            <person name="Ma J."/>
        </authorList>
    </citation>
    <scope>NUCLEOTIDE SEQUENCE [LARGE SCALE GENOMIC DNA]</scope>
    <source>
        <strain evidence="7">JCM 17214</strain>
    </source>
</reference>
<dbReference type="InterPro" id="IPR036890">
    <property type="entry name" value="HATPase_C_sf"/>
</dbReference>
<evidence type="ECO:0000313" key="6">
    <source>
        <dbReference type="EMBL" id="GAA3920648.1"/>
    </source>
</evidence>
<name>A0ABP7MET4_9BACT</name>
<dbReference type="InterPro" id="IPR050351">
    <property type="entry name" value="BphY/WalK/GraS-like"/>
</dbReference>
<evidence type="ECO:0000313" key="7">
    <source>
        <dbReference type="Proteomes" id="UP001499909"/>
    </source>
</evidence>
<dbReference type="SMART" id="SM00387">
    <property type="entry name" value="HATPase_c"/>
    <property type="match status" value="1"/>
</dbReference>
<keyword evidence="4" id="KW-0418">Kinase</keyword>
<dbReference type="InterPro" id="IPR004358">
    <property type="entry name" value="Sig_transdc_His_kin-like_C"/>
</dbReference>
<comment type="caution">
    <text evidence="6">The sequence shown here is derived from an EMBL/GenBank/DDBJ whole genome shotgun (WGS) entry which is preliminary data.</text>
</comment>
<gene>
    <name evidence="6" type="ORF">GCM10022406_03740</name>
</gene>
<dbReference type="EC" id="2.7.13.3" evidence="2"/>
<keyword evidence="7" id="KW-1185">Reference proteome</keyword>
<dbReference type="InterPro" id="IPR005467">
    <property type="entry name" value="His_kinase_dom"/>
</dbReference>
<sequence>MKGAVERFQRTIAQLTDVAKLQAAHDAPPPTEVDLAALVADVCQDLHPEFQASGAGLTVEVTECPTLAFAEKNMRSVVYNLLSNALKYRHPDRVPQFRLRCLPAGAFAVLEVQDNGLGLDPTQQKKLFGLFQRLHVHVEGSGIGLYMVKKMVENAGGRIEVDSQPGVGSTFRLYFPRSRQAPQPAQVIERTSC</sequence>
<dbReference type="PANTHER" id="PTHR42878">
    <property type="entry name" value="TWO-COMPONENT HISTIDINE KINASE"/>
    <property type="match status" value="1"/>
</dbReference>
<comment type="catalytic activity">
    <reaction evidence="1">
        <text>ATP + protein L-histidine = ADP + protein N-phospho-L-histidine.</text>
        <dbReference type="EC" id="2.7.13.3"/>
    </reaction>
</comment>
<dbReference type="Pfam" id="PF02518">
    <property type="entry name" value="HATPase_c"/>
    <property type="match status" value="1"/>
</dbReference>
<keyword evidence="3" id="KW-0808">Transferase</keyword>
<dbReference type="SUPFAM" id="SSF55874">
    <property type="entry name" value="ATPase domain of HSP90 chaperone/DNA topoisomerase II/histidine kinase"/>
    <property type="match status" value="1"/>
</dbReference>
<organism evidence="6 7">
    <name type="scientific">Hymenobacter algoricola</name>
    <dbReference type="NCBI Taxonomy" id="486267"/>
    <lineage>
        <taxon>Bacteria</taxon>
        <taxon>Pseudomonadati</taxon>
        <taxon>Bacteroidota</taxon>
        <taxon>Cytophagia</taxon>
        <taxon>Cytophagales</taxon>
        <taxon>Hymenobacteraceae</taxon>
        <taxon>Hymenobacter</taxon>
    </lineage>
</organism>